<sequence length="709" mass="81676">MDKALADLSILWGKVGPFHDLSRILGPGASDPAAAYGKTWFAADSGSTHPLQATETEMDTVYERLMEDEMLQRASKLYQRWDTILFDADRQLDELSALQEKCVRSLNDLEMRRATYCLNFKNVNHKFNEMYNRKVALSDKLATLDEMYNHYANYKTFLRTVDQIENNQFFKTLGSMRVRNIKSAKTASGSKASDDNQAAAVIESTVSEEDALDMTLEYVEKVAERCNAMLPAIEASIDFFSIHVNYFDAEALKYRYEILRTRVCELMKLVFKEVYNFASESCKGFDHFDVAAHYNKYRRIGRSVRALSDYYAKQTTELGNSEFLQLQMYYITSRIKILNPLMLLKMDSFENFDSIAAFFLLICNLEVLTFKETFVTDEAHESLGTMVDNVVFYFTEACKRQMPKLQTSTDLRSAMASIQDKLITPVKTSGTKGVLQPLMLRAQQTYNNMESTLIKSVQREIATHVRAYDKKAFVKALCDEEQFEPDWEHELLSQLKDKNLRGANLYPPVCFAAGIVLKNVNYIGGYRLNKLASEALDAMKASIVDAQYLFGKMCQLDKALVRINQDFFMMRHLQHVFVLMDEFYGIDSLSSIYGLYDTAERQFCAGVAGLLLGDFQSFTRKQRKHDQPVYEEMLAAAMTQLTDKLPILKRRMEHQLGQKYFKRAFRKLKHSLEDVLTEYSKKFSFQPPTLPEEKESGEAEEPYHRLIRL</sequence>
<feature type="region of interest" description="Disordered" evidence="1">
    <location>
        <begin position="685"/>
        <end position="709"/>
    </location>
</feature>
<evidence type="ECO:0000256" key="1">
    <source>
        <dbReference type="SAM" id="MobiDB-lite"/>
    </source>
</evidence>
<dbReference type="RefSeq" id="XP_012769776.1">
    <property type="nucleotide sequence ID" value="XM_012914322.1"/>
</dbReference>
<dbReference type="OMA" id="FYFTEAC"/>
<protein>
    <submittedName>
        <fullName evidence="2">Uncharacterized protein</fullName>
    </submittedName>
</protein>
<organism evidence="2 3">
    <name type="scientific">Babesia bigemina</name>
    <dbReference type="NCBI Taxonomy" id="5866"/>
    <lineage>
        <taxon>Eukaryota</taxon>
        <taxon>Sar</taxon>
        <taxon>Alveolata</taxon>
        <taxon>Apicomplexa</taxon>
        <taxon>Aconoidasida</taxon>
        <taxon>Piroplasmida</taxon>
        <taxon>Babesiidae</taxon>
        <taxon>Babesia</taxon>
    </lineage>
</organism>
<proteinExistence type="predicted"/>
<dbReference type="Proteomes" id="UP000033188">
    <property type="component" value="Chromosome 4"/>
</dbReference>
<dbReference type="VEuPathDB" id="PiroplasmaDB:BBBOND_0400820"/>
<dbReference type="GO" id="GO:0005801">
    <property type="term" value="C:cis-Golgi network"/>
    <property type="evidence" value="ECO:0007669"/>
    <property type="project" value="InterPro"/>
</dbReference>
<dbReference type="PANTHER" id="PTHR13302">
    <property type="entry name" value="CONSERVED OLIGOMERIC GOLGI COMPLEX COMPONENT 3"/>
    <property type="match status" value="1"/>
</dbReference>
<dbReference type="InterPro" id="IPR007265">
    <property type="entry name" value="COG_su3"/>
</dbReference>
<name>A0A061DEN5_BABBI</name>
<accession>A0A061DEN5</accession>
<dbReference type="AlphaFoldDB" id="A0A061DEN5"/>
<dbReference type="GO" id="GO:0006886">
    <property type="term" value="P:intracellular protein transport"/>
    <property type="evidence" value="ECO:0007669"/>
    <property type="project" value="InterPro"/>
</dbReference>
<feature type="compositionally biased region" description="Basic and acidic residues" evidence="1">
    <location>
        <begin position="691"/>
        <end position="709"/>
    </location>
</feature>
<dbReference type="OrthoDB" id="365789at2759"/>
<evidence type="ECO:0000313" key="3">
    <source>
        <dbReference type="Proteomes" id="UP000033188"/>
    </source>
</evidence>
<reference evidence="3" key="1">
    <citation type="journal article" date="2014" name="Nucleic Acids Res.">
        <title>The evolutionary dynamics of variant antigen genes in Babesia reveal a history of genomic innovation underlying host-parasite interaction.</title>
        <authorList>
            <person name="Jackson A.P."/>
            <person name="Otto T.D."/>
            <person name="Darby A."/>
            <person name="Ramaprasad A."/>
            <person name="Xia D."/>
            <person name="Echaide I.E."/>
            <person name="Farber M."/>
            <person name="Gahlot S."/>
            <person name="Gamble J."/>
            <person name="Gupta D."/>
            <person name="Gupta Y."/>
            <person name="Jackson L."/>
            <person name="Malandrin L."/>
            <person name="Malas T.B."/>
            <person name="Moussa E."/>
            <person name="Nair M."/>
            <person name="Reid A.J."/>
            <person name="Sanders M."/>
            <person name="Sharma J."/>
            <person name="Tracey A."/>
            <person name="Quail M.A."/>
            <person name="Weir W."/>
            <person name="Wastling J.M."/>
            <person name="Hall N."/>
            <person name="Willadsen P."/>
            <person name="Lingelbach K."/>
            <person name="Shiels B."/>
            <person name="Tait A."/>
            <person name="Berriman M."/>
            <person name="Allred D.R."/>
            <person name="Pain A."/>
        </authorList>
    </citation>
    <scope>NUCLEOTIDE SEQUENCE [LARGE SCALE GENOMIC DNA]</scope>
    <source>
        <strain evidence="3">Bond</strain>
    </source>
</reference>
<evidence type="ECO:0000313" key="2">
    <source>
        <dbReference type="EMBL" id="CDR97590.1"/>
    </source>
</evidence>
<dbReference type="GO" id="GO:0007030">
    <property type="term" value="P:Golgi organization"/>
    <property type="evidence" value="ECO:0007669"/>
    <property type="project" value="TreeGrafter"/>
</dbReference>
<dbReference type="GO" id="GO:0016020">
    <property type="term" value="C:membrane"/>
    <property type="evidence" value="ECO:0007669"/>
    <property type="project" value="InterPro"/>
</dbReference>
<keyword evidence="3" id="KW-1185">Reference proteome</keyword>
<dbReference type="KEGG" id="bbig:BBBOND_0400820"/>
<dbReference type="EMBL" id="LK391710">
    <property type="protein sequence ID" value="CDR97590.1"/>
    <property type="molecule type" value="Genomic_DNA"/>
</dbReference>
<dbReference type="GO" id="GO:0006891">
    <property type="term" value="P:intra-Golgi vesicle-mediated transport"/>
    <property type="evidence" value="ECO:0007669"/>
    <property type="project" value="TreeGrafter"/>
</dbReference>
<dbReference type="GeneID" id="24566131"/>
<gene>
    <name evidence="2" type="ORF">BBBOND_0400820</name>
</gene>
<dbReference type="PANTHER" id="PTHR13302:SF8">
    <property type="entry name" value="CONSERVED OLIGOMERIC GOLGI COMPLEX SUBUNIT 3"/>
    <property type="match status" value="1"/>
</dbReference>
<dbReference type="GO" id="GO:0017119">
    <property type="term" value="C:Golgi transport complex"/>
    <property type="evidence" value="ECO:0007669"/>
    <property type="project" value="TreeGrafter"/>
</dbReference>